<evidence type="ECO:0000313" key="2">
    <source>
        <dbReference type="EMBL" id="RQO93406.1"/>
    </source>
</evidence>
<reference evidence="2" key="2">
    <citation type="submission" date="2017-07" db="EMBL/GenBank/DDBJ databases">
        <title>WGS assembly of Populus trichocarpa.</title>
        <authorList>
            <person name="Tuskan G."/>
            <person name="Difazio S."/>
            <person name="Jansson S."/>
            <person name="Bohlmann J."/>
            <person name="Grigoriev I."/>
            <person name="Hellsten U."/>
            <person name="Putnam N."/>
            <person name="Ralph S."/>
            <person name="Rombauts S."/>
            <person name="Salamov A."/>
            <person name="Schein J."/>
            <person name="Sterck L."/>
            <person name="Aerts A."/>
            <person name="Bhalerao R."/>
            <person name="Bhalerao R."/>
            <person name="Blaudez D."/>
            <person name="Boerjan W."/>
            <person name="Brun A."/>
            <person name="Brunner A."/>
            <person name="Busov V."/>
            <person name="Campbell M."/>
            <person name="Carlson J."/>
            <person name="Chalot M."/>
            <person name="Chapman J."/>
            <person name="Chen G."/>
            <person name="Cooper D."/>
            <person name="Coutinho P."/>
            <person name="Couturier J."/>
            <person name="Covert S."/>
            <person name="Cronk Q."/>
            <person name="Cunningham R."/>
            <person name="Davis J."/>
            <person name="Degroeve S."/>
            <person name="Dejardin A."/>
            <person name="Depamphilis C."/>
            <person name="Detter J."/>
            <person name="Dirks B."/>
            <person name="Dubchak I."/>
            <person name="Duplessis S."/>
            <person name="Ehlting J."/>
            <person name="Ellis B."/>
            <person name="Gendler K."/>
            <person name="Goodstein D."/>
            <person name="Gribskov M."/>
            <person name="Grimwood J."/>
            <person name="Groover A."/>
            <person name="Gunter L."/>
            <person name="Hamberger B."/>
            <person name="Heinze B."/>
            <person name="Helariutta Y."/>
            <person name="Henrissat B."/>
            <person name="Holligan D."/>
            <person name="Holt R."/>
            <person name="Huang W."/>
            <person name="Islam-Faridi N."/>
            <person name="Jones S."/>
            <person name="Jones-Rhoades M."/>
            <person name="Jorgensen R."/>
            <person name="Joshi C."/>
            <person name="Kangasjarvi J."/>
            <person name="Karlsson J."/>
            <person name="Kelleher C."/>
            <person name="Kirkpatrick R."/>
            <person name="Kirst M."/>
            <person name="Kohler A."/>
            <person name="Kalluri U."/>
            <person name="Larimer F."/>
            <person name="Leebens-Mack J."/>
            <person name="Leple J."/>
            <person name="Locascio P."/>
            <person name="Lou Y."/>
            <person name="Lucas S."/>
            <person name="Martin F."/>
            <person name="Montanini B."/>
            <person name="Napoli C."/>
            <person name="Nelson D."/>
            <person name="Nelson C."/>
            <person name="Nieminen K."/>
            <person name="Nilsson O."/>
            <person name="Pereda V."/>
            <person name="Peter G."/>
            <person name="Philippe R."/>
            <person name="Pilate G."/>
            <person name="Poliakov A."/>
            <person name="Razumovskaya J."/>
            <person name="Richardson P."/>
            <person name="Rinaldi C."/>
            <person name="Ritland K."/>
            <person name="Rouze P."/>
            <person name="Ryaboy D."/>
            <person name="Schmutz J."/>
            <person name="Schrader J."/>
            <person name="Segerman B."/>
            <person name="Shin H."/>
            <person name="Siddiqui A."/>
            <person name="Sterky F."/>
            <person name="Terry A."/>
            <person name="Tsai C."/>
            <person name="Uberbacher E."/>
            <person name="Unneberg P."/>
            <person name="Vahala J."/>
            <person name="Wall K."/>
            <person name="Wessler S."/>
            <person name="Yang G."/>
            <person name="Yin T."/>
            <person name="Douglas C."/>
            <person name="Marra M."/>
            <person name="Sandberg G."/>
            <person name="Van De Peer Y."/>
            <person name="Rokhsar D."/>
        </authorList>
    </citation>
    <scope>NUCLEOTIDE SEQUENCE</scope>
    <source>
        <strain evidence="2">Nisqually-1</strain>
    </source>
</reference>
<dbReference type="EMBL" id="KZ623362">
    <property type="protein sequence ID" value="RQO93406.1"/>
    <property type="molecule type" value="Genomic_DNA"/>
</dbReference>
<feature type="chain" id="PRO_5018039725" evidence="1">
    <location>
        <begin position="22"/>
        <end position="124"/>
    </location>
</feature>
<reference evidence="2" key="1">
    <citation type="journal article" date="2006" name="Science">
        <title>The genome of black cottonwood, Populus trichocarpa (Torr. &amp; Gray).</title>
        <authorList>
            <person name="Tuskan G.A."/>
            <person name="Difazio S."/>
            <person name="Jansson S."/>
            <person name="Bohlmann J."/>
            <person name="Grigoriev I."/>
            <person name="Hellsten U."/>
            <person name="Putnam N."/>
            <person name="Ralph S."/>
            <person name="Rombauts S."/>
            <person name="Salamov A."/>
            <person name="Schein J."/>
            <person name="Sterck L."/>
            <person name="Aerts A."/>
            <person name="Bhalerao R.R."/>
            <person name="Bhalerao R.P."/>
            <person name="Blaudez D."/>
            <person name="Boerjan W."/>
            <person name="Brun A."/>
            <person name="Brunner A."/>
            <person name="Busov V."/>
            <person name="Campbell M."/>
            <person name="Carlson J."/>
            <person name="Chalot M."/>
            <person name="Chapman J."/>
            <person name="Chen G.L."/>
            <person name="Cooper D."/>
            <person name="Coutinho P.M."/>
            <person name="Couturier J."/>
            <person name="Covert S."/>
            <person name="Cronk Q."/>
            <person name="Cunningham R."/>
            <person name="Davis J."/>
            <person name="Degroeve S."/>
            <person name="Dejardin A."/>
            <person name="Depamphilis C."/>
            <person name="Detter J."/>
            <person name="Dirks B."/>
            <person name="Dubchak I."/>
            <person name="Duplessis S."/>
            <person name="Ehlting J."/>
            <person name="Ellis B."/>
            <person name="Gendler K."/>
            <person name="Goodstein D."/>
            <person name="Gribskov M."/>
            <person name="Grimwood J."/>
            <person name="Groover A."/>
            <person name="Gunter L."/>
            <person name="Hamberger B."/>
            <person name="Heinze B."/>
            <person name="Helariutta Y."/>
            <person name="Henrissat B."/>
            <person name="Holligan D."/>
            <person name="Holt R."/>
            <person name="Huang W."/>
            <person name="Islam-Faridi N."/>
            <person name="Jones S."/>
            <person name="Jones-Rhoades M."/>
            <person name="Jorgensen R."/>
            <person name="Joshi C."/>
            <person name="Kangasjarvi J."/>
            <person name="Karlsson J."/>
            <person name="Kelleher C."/>
            <person name="Kirkpatrick R."/>
            <person name="Kirst M."/>
            <person name="Kohler A."/>
            <person name="Kalluri U."/>
            <person name="Larimer F."/>
            <person name="Leebens-Mack J."/>
            <person name="Leple J.C."/>
            <person name="Locascio P."/>
            <person name="Lou Y."/>
            <person name="Lucas S."/>
            <person name="Martin F."/>
            <person name="Montanini B."/>
            <person name="Napoli C."/>
            <person name="Nelson D.R."/>
            <person name="Nelson C."/>
            <person name="Nieminen K."/>
            <person name="Nilsson O."/>
            <person name="Pereda V."/>
            <person name="Peter G."/>
            <person name="Philippe R."/>
            <person name="Pilate G."/>
            <person name="Poliakov A."/>
            <person name="Razumovskaya J."/>
            <person name="Richardson P."/>
            <person name="Rinaldi C."/>
            <person name="Ritland K."/>
            <person name="Rouze P."/>
            <person name="Ryaboy D."/>
            <person name="Schmutz J."/>
            <person name="Schrader J."/>
            <person name="Segerman B."/>
            <person name="Shin H."/>
            <person name="Siddiqui A."/>
            <person name="Sterky F."/>
            <person name="Terry A."/>
            <person name="Tsai C.J."/>
            <person name="Uberbacher E."/>
            <person name="Unneberg P."/>
            <person name="Vahala J."/>
            <person name="Wall K."/>
            <person name="Wessler S."/>
            <person name="Yang G."/>
            <person name="Yin T."/>
            <person name="Douglas C."/>
            <person name="Marra M."/>
            <person name="Sandberg G."/>
            <person name="Van de Peer Y."/>
            <person name="Rokhsar D."/>
        </authorList>
    </citation>
    <scope>NUCLEOTIDE SEQUENCE [LARGE SCALE GENOMIC DNA]</scope>
    <source>
        <strain evidence="2">Nisqually-1</strain>
    </source>
</reference>
<evidence type="ECO:0000256" key="1">
    <source>
        <dbReference type="SAM" id="SignalP"/>
    </source>
</evidence>
<gene>
    <name evidence="2" type="ORF">POPTR_T052432</name>
</gene>
<organism evidence="2">
    <name type="scientific">Populus trichocarpa</name>
    <name type="common">Western balsam poplar</name>
    <name type="synonym">Populus balsamifera subsp. trichocarpa</name>
    <dbReference type="NCBI Taxonomy" id="3694"/>
    <lineage>
        <taxon>Eukaryota</taxon>
        <taxon>Viridiplantae</taxon>
        <taxon>Streptophyta</taxon>
        <taxon>Embryophyta</taxon>
        <taxon>Tracheophyta</taxon>
        <taxon>Spermatophyta</taxon>
        <taxon>Magnoliopsida</taxon>
        <taxon>eudicotyledons</taxon>
        <taxon>Gunneridae</taxon>
        <taxon>Pentapetalae</taxon>
        <taxon>rosids</taxon>
        <taxon>fabids</taxon>
        <taxon>Malpighiales</taxon>
        <taxon>Salicaceae</taxon>
        <taxon>Saliceae</taxon>
        <taxon>Populus</taxon>
    </lineage>
</organism>
<name>A0A3N7F9N8_POPTR</name>
<dbReference type="InParanoid" id="A0A3N7F9N8"/>
<sequence>MHHAEKILHQCFLCHFLIVNATEFSLLRDLVSCPELPLVSFQHPLPNCQVLHCFVPTLDPLVLSSVYSRVPLWKLYLHVLSFQSCLLRRFLLLHVKKSSLPLLRVLQPELLYVPFQYLLPYFQS</sequence>
<accession>A0A3N7F9N8</accession>
<keyword evidence="1" id="KW-0732">Signal</keyword>
<protein>
    <submittedName>
        <fullName evidence="2">Uncharacterized protein</fullName>
    </submittedName>
</protein>
<dbReference type="AlphaFoldDB" id="A0A3N7F9N8"/>
<feature type="signal peptide" evidence="1">
    <location>
        <begin position="1"/>
        <end position="21"/>
    </location>
</feature>
<proteinExistence type="predicted"/>